<organism evidence="11">
    <name type="scientific">Dicentrarchus labrax</name>
    <name type="common">European seabass</name>
    <name type="synonym">Morone labrax</name>
    <dbReference type="NCBI Taxonomy" id="13489"/>
    <lineage>
        <taxon>Eukaryota</taxon>
        <taxon>Metazoa</taxon>
        <taxon>Chordata</taxon>
        <taxon>Craniata</taxon>
        <taxon>Vertebrata</taxon>
        <taxon>Euteleostomi</taxon>
        <taxon>Actinopterygii</taxon>
        <taxon>Neopterygii</taxon>
        <taxon>Teleostei</taxon>
        <taxon>Neoteleostei</taxon>
        <taxon>Acanthomorphata</taxon>
        <taxon>Eupercaria</taxon>
        <taxon>Moronidae</taxon>
        <taxon>Dicentrarchus</taxon>
    </lineage>
</organism>
<keyword evidence="6" id="KW-1064">Adaptive immunity</keyword>
<dbReference type="OMA" id="SMILWPL"/>
<dbReference type="GeneID" id="127372170"/>
<dbReference type="Pfam" id="PF07686">
    <property type="entry name" value="V-set"/>
    <property type="match status" value="1"/>
</dbReference>
<keyword evidence="4" id="KW-0391">Immunity</keyword>
<name>A0A162BS17_DICLA</name>
<sequence>MIPLPAWMLLIVLLRTGSGSEVILQEEMAVMLYPEILSIVTIDCYCGTFQCDTVYWFHSVPDKSKVQFLGKCNNAGRSSYEKDVDQARFVFEKKGQTNFVLRIRNVTEKDRGMYSCVLKDRKMAEMWKLGTFLQPGVIPPTLPPKTEPKRPKIPVCRCPKKNTSQDDCGSLILWPSVGFIAALALALICTLYYFSRLPKKCRHHFAKNKYTT</sequence>
<keyword evidence="5" id="KW-1133">Transmembrane helix</keyword>
<evidence type="ECO:0000256" key="1">
    <source>
        <dbReference type="ARBA" id="ARBA00004479"/>
    </source>
</evidence>
<evidence type="ECO:0000313" key="11">
    <source>
        <dbReference type="EMBL" id="AKC57344.1"/>
    </source>
</evidence>
<dbReference type="GO" id="GO:0002250">
    <property type="term" value="P:adaptive immune response"/>
    <property type="evidence" value="ECO:0007669"/>
    <property type="project" value="UniProtKB-KW"/>
</dbReference>
<keyword evidence="8" id="KW-1015">Disulfide bond</keyword>
<keyword evidence="9" id="KW-0325">Glycoprotein</keyword>
<dbReference type="RefSeq" id="XP_051271588.1">
    <property type="nucleotide sequence ID" value="XM_051415628.1"/>
</dbReference>
<comment type="subcellular location">
    <subcellularLocation>
        <location evidence="1">Membrane</location>
        <topology evidence="1">Single-pass type I membrane protein</topology>
    </subcellularLocation>
</comment>
<evidence type="ECO:0000256" key="8">
    <source>
        <dbReference type="ARBA" id="ARBA00023157"/>
    </source>
</evidence>
<dbReference type="SUPFAM" id="SSF48726">
    <property type="entry name" value="Immunoglobulin"/>
    <property type="match status" value="1"/>
</dbReference>
<keyword evidence="7" id="KW-0472">Membrane</keyword>
<evidence type="ECO:0000256" key="3">
    <source>
        <dbReference type="ARBA" id="ARBA00022729"/>
    </source>
</evidence>
<keyword evidence="10" id="KW-0393">Immunoglobulin domain</keyword>
<dbReference type="GO" id="GO:0009986">
    <property type="term" value="C:cell surface"/>
    <property type="evidence" value="ECO:0007669"/>
    <property type="project" value="TreeGrafter"/>
</dbReference>
<dbReference type="GO" id="GO:0042288">
    <property type="term" value="F:MHC class I protein binding"/>
    <property type="evidence" value="ECO:0007669"/>
    <property type="project" value="InterPro"/>
</dbReference>
<evidence type="ECO:0000256" key="6">
    <source>
        <dbReference type="ARBA" id="ARBA00023130"/>
    </source>
</evidence>
<dbReference type="GO" id="GO:0015026">
    <property type="term" value="F:coreceptor activity"/>
    <property type="evidence" value="ECO:0007669"/>
    <property type="project" value="InterPro"/>
</dbReference>
<dbReference type="PANTHER" id="PTHR11292:SF7">
    <property type="entry name" value="T-CELL SURFACE GLYCOPROTEIN CD8 BETA CHAIN-RELATED"/>
    <property type="match status" value="1"/>
</dbReference>
<evidence type="ECO:0000256" key="10">
    <source>
        <dbReference type="ARBA" id="ARBA00023319"/>
    </source>
</evidence>
<gene>
    <name evidence="11" type="primary">CD8b</name>
</gene>
<dbReference type="GO" id="GO:0050776">
    <property type="term" value="P:regulation of immune response"/>
    <property type="evidence" value="ECO:0007669"/>
    <property type="project" value="InterPro"/>
</dbReference>
<dbReference type="AlphaFoldDB" id="A0A162BS17"/>
<reference evidence="11" key="2">
    <citation type="journal article" date="2015" name="PLoS ONE">
        <title>European Sea Bass (Dicentrarchus labrax) Immune Status and Disease Resistance Are Impaired by Arginine Dietary Supplementation.</title>
        <authorList>
            <person name="Azeredo R."/>
            <person name="Perez-Sanchez J."/>
            <person name="Sitja-Bobadilla A."/>
            <person name="Fouz B."/>
            <person name="Tort L."/>
            <person name="Aragao C."/>
            <person name="Oliva-Teles A."/>
            <person name="Costas B."/>
        </authorList>
    </citation>
    <scope>NUCLEOTIDE SEQUENCE</scope>
</reference>
<keyword evidence="3" id="KW-0732">Signal</keyword>
<keyword evidence="2" id="KW-0812">Transmembrane</keyword>
<evidence type="ECO:0000256" key="4">
    <source>
        <dbReference type="ARBA" id="ARBA00022859"/>
    </source>
</evidence>
<protein>
    <submittedName>
        <fullName evidence="11">T-cell surface glycoprotein CD8 beta</fullName>
    </submittedName>
</protein>
<evidence type="ECO:0000256" key="5">
    <source>
        <dbReference type="ARBA" id="ARBA00022989"/>
    </source>
</evidence>
<dbReference type="EMBL" id="KM225784">
    <property type="protein sequence ID" value="AKC57344.1"/>
    <property type="molecule type" value="mRNA"/>
</dbReference>
<dbReference type="InterPro" id="IPR036179">
    <property type="entry name" value="Ig-like_dom_sf"/>
</dbReference>
<evidence type="ECO:0000256" key="7">
    <source>
        <dbReference type="ARBA" id="ARBA00023136"/>
    </source>
</evidence>
<dbReference type="InterPro" id="IPR042414">
    <property type="entry name" value="CD8B"/>
</dbReference>
<dbReference type="InterPro" id="IPR013106">
    <property type="entry name" value="Ig_V-set"/>
</dbReference>
<dbReference type="InterPro" id="IPR007110">
    <property type="entry name" value="Ig-like_dom"/>
</dbReference>
<accession>A0A162BS17</accession>
<dbReference type="PANTHER" id="PTHR11292">
    <property type="entry name" value="T-CELL SURFACE GLYCOPROTEIN CD8 BETA CHAIN"/>
    <property type="match status" value="1"/>
</dbReference>
<dbReference type="InterPro" id="IPR013783">
    <property type="entry name" value="Ig-like_fold"/>
</dbReference>
<dbReference type="RefSeq" id="XP_051271587.1">
    <property type="nucleotide sequence ID" value="XM_051415627.1"/>
</dbReference>
<dbReference type="GO" id="GO:0016020">
    <property type="term" value="C:membrane"/>
    <property type="evidence" value="ECO:0007669"/>
    <property type="project" value="UniProtKB-SubCell"/>
</dbReference>
<evidence type="ECO:0000256" key="9">
    <source>
        <dbReference type="ARBA" id="ARBA00023180"/>
    </source>
</evidence>
<reference evidence="11" key="1">
    <citation type="submission" date="2014-07" db="EMBL/GenBank/DDBJ databases">
        <authorList>
            <person name="Lopez L."/>
        </authorList>
    </citation>
    <scope>NUCLEOTIDE SEQUENCE</scope>
</reference>
<evidence type="ECO:0000256" key="2">
    <source>
        <dbReference type="ARBA" id="ARBA00022692"/>
    </source>
</evidence>
<dbReference type="RefSeq" id="XP_051271586.1">
    <property type="nucleotide sequence ID" value="XM_051415626.1"/>
</dbReference>
<proteinExistence type="evidence at transcript level"/>
<dbReference type="OrthoDB" id="9394844at2759"/>
<dbReference type="Gene3D" id="2.60.40.10">
    <property type="entry name" value="Immunoglobulins"/>
    <property type="match status" value="1"/>
</dbReference>
<dbReference type="PROSITE" id="PS50835">
    <property type="entry name" value="IG_LIKE"/>
    <property type="match status" value="1"/>
</dbReference>